<organism evidence="1 2">
    <name type="scientific">Brassica napus</name>
    <name type="common">Rape</name>
    <dbReference type="NCBI Taxonomy" id="3708"/>
    <lineage>
        <taxon>Eukaryota</taxon>
        <taxon>Viridiplantae</taxon>
        <taxon>Streptophyta</taxon>
        <taxon>Embryophyta</taxon>
        <taxon>Tracheophyta</taxon>
        <taxon>Spermatophyta</taxon>
        <taxon>Magnoliopsida</taxon>
        <taxon>eudicotyledons</taxon>
        <taxon>Gunneridae</taxon>
        <taxon>Pentapetalae</taxon>
        <taxon>rosids</taxon>
        <taxon>malvids</taxon>
        <taxon>Brassicales</taxon>
        <taxon>Brassicaceae</taxon>
        <taxon>Brassiceae</taxon>
        <taxon>Brassica</taxon>
    </lineage>
</organism>
<keyword evidence="2" id="KW-1185">Reference proteome</keyword>
<protein>
    <submittedName>
        <fullName evidence="1">Uncharacterized protein</fullName>
    </submittedName>
</protein>
<comment type="caution">
    <text evidence="1">The sequence shown here is derived from an EMBL/GenBank/DDBJ whole genome shotgun (WGS) entry which is preliminary data.</text>
</comment>
<reference evidence="1 2" key="1">
    <citation type="submission" date="2021-05" db="EMBL/GenBank/DDBJ databases">
        <title>Genome Assembly of Synthetic Allotetraploid Brassica napus Reveals Homoeologous Exchanges between Subgenomes.</title>
        <authorList>
            <person name="Davis J.T."/>
        </authorList>
    </citation>
    <scope>NUCLEOTIDE SEQUENCE [LARGE SCALE GENOMIC DNA]</scope>
    <source>
        <strain evidence="2">cv. Da-Ae</strain>
        <tissue evidence="1">Seedling</tissue>
    </source>
</reference>
<sequence>MTSRRSVFRDVQQRLEECTPRQETEEAFPKLQETQIYALSRLGDSAVSRVSVNSPRESGTVSWNLKLLLGSMSQISSSCRWRGQQIGSVPRYSNHQNLIAHFCANWYASKATWTQLLSGRCRFVDYFSIAGIISKFAEFEKASDKLGFN</sequence>
<dbReference type="Proteomes" id="UP000824890">
    <property type="component" value="Unassembled WGS sequence"/>
</dbReference>
<gene>
    <name evidence="1" type="ORF">HID58_003999</name>
</gene>
<accession>A0ABQ7XL02</accession>
<dbReference type="EMBL" id="JAGKQM010000028">
    <property type="protein sequence ID" value="KAH0855660.1"/>
    <property type="molecule type" value="Genomic_DNA"/>
</dbReference>
<evidence type="ECO:0000313" key="2">
    <source>
        <dbReference type="Proteomes" id="UP000824890"/>
    </source>
</evidence>
<name>A0ABQ7XL02_BRANA</name>
<proteinExistence type="predicted"/>
<evidence type="ECO:0000313" key="1">
    <source>
        <dbReference type="EMBL" id="KAH0855660.1"/>
    </source>
</evidence>